<protein>
    <submittedName>
        <fullName evidence="1">ABC transporter ATP-binding protein</fullName>
    </submittedName>
</protein>
<keyword evidence="2" id="KW-1185">Reference proteome</keyword>
<keyword evidence="1" id="KW-0067">ATP-binding</keyword>
<accession>A0A163HY29</accession>
<evidence type="ECO:0000313" key="2">
    <source>
        <dbReference type="Proteomes" id="UP000076796"/>
    </source>
</evidence>
<dbReference type="GO" id="GO:0005524">
    <property type="term" value="F:ATP binding"/>
    <property type="evidence" value="ECO:0007669"/>
    <property type="project" value="UniProtKB-KW"/>
</dbReference>
<sequence>MIDHNEYRQAIEQMYEYRATISRHVYVKDPKTKEEKQVLEEVYLNQPCKLSQTGLAKNGQGEDANILQYDAKLFIAPELEIKQGDLISVTRVATGRATVYSAGEPFPPYQSHQEINLTAKDWA</sequence>
<reference evidence="1" key="1">
    <citation type="journal article" date="2016" name="Genome Announc.">
        <title>Draft genomes of two strains of Paenibacillus glucanolyticus with capability to degrade lignocellulose.</title>
        <authorList>
            <person name="Mathews S.L."/>
            <person name="Pawlak J."/>
            <person name="Grunden A.M."/>
        </authorList>
    </citation>
    <scope>NUCLEOTIDE SEQUENCE [LARGE SCALE GENOMIC DNA]</scope>
    <source>
        <strain evidence="1">SLM1</strain>
    </source>
</reference>
<evidence type="ECO:0000313" key="1">
    <source>
        <dbReference type="EMBL" id="KZS45706.1"/>
    </source>
</evidence>
<dbReference type="AlphaFoldDB" id="A0A163HY29"/>
<dbReference type="OrthoDB" id="2942871at2"/>
<dbReference type="GeneID" id="97552970"/>
<proteinExistence type="predicted"/>
<keyword evidence="1" id="KW-0547">Nucleotide-binding</keyword>
<name>A0A163HY29_9BACL</name>
<gene>
    <name evidence="1" type="ORF">AWU65_07155</name>
</gene>
<dbReference type="Proteomes" id="UP000076796">
    <property type="component" value="Unassembled WGS sequence"/>
</dbReference>
<comment type="caution">
    <text evidence="1">The sequence shown here is derived from an EMBL/GenBank/DDBJ whole genome shotgun (WGS) entry which is preliminary data.</text>
</comment>
<dbReference type="Gene3D" id="2.40.10.370">
    <property type="entry name" value="Protein of unknown function DUF3599"/>
    <property type="match status" value="1"/>
</dbReference>
<dbReference type="InterPro" id="IPR038667">
    <property type="entry name" value="XkdH-like_sf"/>
</dbReference>
<dbReference type="EMBL" id="LWMH01000001">
    <property type="protein sequence ID" value="KZS45706.1"/>
    <property type="molecule type" value="Genomic_DNA"/>
</dbReference>
<dbReference type="RefSeq" id="WP_082834258.1">
    <property type="nucleotide sequence ID" value="NZ_CP147845.1"/>
</dbReference>
<organism evidence="1 2">
    <name type="scientific">Paenibacillus glucanolyticus</name>
    <dbReference type="NCBI Taxonomy" id="59843"/>
    <lineage>
        <taxon>Bacteria</taxon>
        <taxon>Bacillati</taxon>
        <taxon>Bacillota</taxon>
        <taxon>Bacilli</taxon>
        <taxon>Bacillales</taxon>
        <taxon>Paenibacillaceae</taxon>
        <taxon>Paenibacillus</taxon>
    </lineage>
</organism>